<dbReference type="InterPro" id="IPR036097">
    <property type="entry name" value="HisK_dim/P_sf"/>
</dbReference>
<evidence type="ECO:0000256" key="10">
    <source>
        <dbReference type="ARBA" id="ARBA00023136"/>
    </source>
</evidence>
<dbReference type="Gene3D" id="1.10.287.130">
    <property type="match status" value="1"/>
</dbReference>
<dbReference type="Proteomes" id="UP001179121">
    <property type="component" value="Chromosome"/>
</dbReference>
<keyword evidence="9 12" id="KW-1133">Transmembrane helix</keyword>
<dbReference type="GO" id="GO:0000155">
    <property type="term" value="F:phosphorelay sensor kinase activity"/>
    <property type="evidence" value="ECO:0007669"/>
    <property type="project" value="InterPro"/>
</dbReference>
<dbReference type="Pfam" id="PF02518">
    <property type="entry name" value="HATPase_c"/>
    <property type="match status" value="1"/>
</dbReference>
<dbReference type="RefSeq" id="WP_289267303.1">
    <property type="nucleotide sequence ID" value="NZ_OX365700.1"/>
</dbReference>
<evidence type="ECO:0000256" key="6">
    <source>
        <dbReference type="ARBA" id="ARBA00022679"/>
    </source>
</evidence>
<keyword evidence="7 12" id="KW-0812">Transmembrane</keyword>
<dbReference type="EC" id="2.7.13.3" evidence="3"/>
<dbReference type="KEGG" id="nti:DNFV4_00738"/>
<evidence type="ECO:0000256" key="4">
    <source>
        <dbReference type="ARBA" id="ARBA00022475"/>
    </source>
</evidence>
<sequence length="674" mass="73557">MSHTIRGRIVVAIVLVGCVPLLIGLVLAYMSGMQSLRDVIGGNLQAVAAQVADRVTLLVQGEIQGVRLLASAPLRVRQPVETANRAYPVERSAIDQIIRERMQMWEQGKDASARLLDSALSRFLRETKVRDGDKVVGLLITDQYGALVAASSEPDHYVFNQEAWWRAVQSGDPEPVFISGVIPAREGSFRTPEETIDIAVPILDDRQHAVIGAIKASYRFDSLFAIIKQIRVGQTGHAMLFNAAGQPLICPILPRQAHRIPSQLMAMIVSPDPGWAVAEDDGHGAQDTVIGFAPVGGLKLPDNTWHVLVRQQPSESYAPIRDQVRNLAAIGLVMVGLLWLMGRYVAARIARPIQTLQAGVEAISQGTYDRPLDIATGDEFQDLAAAVHRMADRLKTSRAELEALNADLARRVEEKTAEVTGHLKKLQFAERLATLGQVASGIAHEINNPLGIILNRIECMEAEAAHLPEDVWNDLRAIRSQADRISRVTRSVLAMSRGAATTLKPIDMNCVLRACVEVARDRAAAHDVHLETDLAGDVPPVMGDRDRLETVILNLLNNAIDAVRDSDQPRQVTIRSESVQADEGDFVVTTVRDTGPGIPEEILGRIFDPFFTTKKTGQGTGLGLFLSYGIVADHRGRLEVKNDERGAVASVALPALASCVDVHQEAGWRTQARY</sequence>
<dbReference type="InterPro" id="IPR005467">
    <property type="entry name" value="His_kinase_dom"/>
</dbReference>
<accession>A0AA86MWT2</accession>
<dbReference type="InterPro" id="IPR003660">
    <property type="entry name" value="HAMP_dom"/>
</dbReference>
<dbReference type="GO" id="GO:0005886">
    <property type="term" value="C:plasma membrane"/>
    <property type="evidence" value="ECO:0007669"/>
    <property type="project" value="UniProtKB-SubCell"/>
</dbReference>
<evidence type="ECO:0000256" key="11">
    <source>
        <dbReference type="SAM" id="Coils"/>
    </source>
</evidence>
<keyword evidence="16" id="KW-1185">Reference proteome</keyword>
<evidence type="ECO:0000256" key="3">
    <source>
        <dbReference type="ARBA" id="ARBA00012438"/>
    </source>
</evidence>
<evidence type="ECO:0000256" key="7">
    <source>
        <dbReference type="ARBA" id="ARBA00022692"/>
    </source>
</evidence>
<keyword evidence="6" id="KW-0808">Transferase</keyword>
<dbReference type="InterPro" id="IPR004358">
    <property type="entry name" value="Sig_transdc_His_kin-like_C"/>
</dbReference>
<dbReference type="CDD" id="cd00082">
    <property type="entry name" value="HisKA"/>
    <property type="match status" value="1"/>
</dbReference>
<dbReference type="PANTHER" id="PTHR43065">
    <property type="entry name" value="SENSOR HISTIDINE KINASE"/>
    <property type="match status" value="1"/>
</dbReference>
<dbReference type="PANTHER" id="PTHR43065:SF42">
    <property type="entry name" value="TWO-COMPONENT SENSOR PPRA"/>
    <property type="match status" value="1"/>
</dbReference>
<evidence type="ECO:0000313" key="16">
    <source>
        <dbReference type="Proteomes" id="UP001179121"/>
    </source>
</evidence>
<evidence type="ECO:0000259" key="14">
    <source>
        <dbReference type="PROSITE" id="PS50885"/>
    </source>
</evidence>
<dbReference type="Pfam" id="PF02743">
    <property type="entry name" value="dCache_1"/>
    <property type="match status" value="1"/>
</dbReference>
<dbReference type="SMART" id="SM00304">
    <property type="entry name" value="HAMP"/>
    <property type="match status" value="1"/>
</dbReference>
<feature type="coiled-coil region" evidence="11">
    <location>
        <begin position="387"/>
        <end position="418"/>
    </location>
</feature>
<feature type="domain" description="Histidine kinase" evidence="13">
    <location>
        <begin position="441"/>
        <end position="657"/>
    </location>
</feature>
<evidence type="ECO:0000256" key="2">
    <source>
        <dbReference type="ARBA" id="ARBA00004651"/>
    </source>
</evidence>
<dbReference type="CDD" id="cd06225">
    <property type="entry name" value="HAMP"/>
    <property type="match status" value="1"/>
</dbReference>
<dbReference type="InterPro" id="IPR003594">
    <property type="entry name" value="HATPase_dom"/>
</dbReference>
<dbReference type="Pfam" id="PF00672">
    <property type="entry name" value="HAMP"/>
    <property type="match status" value="1"/>
</dbReference>
<dbReference type="PRINTS" id="PR00344">
    <property type="entry name" value="BCTRLSENSOR"/>
</dbReference>
<dbReference type="SMART" id="SM00387">
    <property type="entry name" value="HATPase_c"/>
    <property type="match status" value="1"/>
</dbReference>
<keyword evidence="10 12" id="KW-0472">Membrane</keyword>
<dbReference type="AlphaFoldDB" id="A0AA86MWT2"/>
<dbReference type="Gene3D" id="3.30.450.20">
    <property type="entry name" value="PAS domain"/>
    <property type="match status" value="1"/>
</dbReference>
<keyword evidence="11" id="KW-0175">Coiled coil</keyword>
<feature type="transmembrane region" description="Helical" evidence="12">
    <location>
        <begin position="9"/>
        <end position="30"/>
    </location>
</feature>
<gene>
    <name evidence="15" type="ORF">DNFV4_00738</name>
</gene>
<dbReference type="InterPro" id="IPR036890">
    <property type="entry name" value="HATPase_C_sf"/>
</dbReference>
<dbReference type="Pfam" id="PF00512">
    <property type="entry name" value="HisKA"/>
    <property type="match status" value="1"/>
</dbReference>
<protein>
    <recommendedName>
        <fullName evidence="3">histidine kinase</fullName>
        <ecNumber evidence="3">2.7.13.3</ecNumber>
    </recommendedName>
</protein>
<comment type="catalytic activity">
    <reaction evidence="1">
        <text>ATP + protein L-histidine = ADP + protein N-phospho-L-histidine.</text>
        <dbReference type="EC" id="2.7.13.3"/>
    </reaction>
</comment>
<dbReference type="SUPFAM" id="SSF55874">
    <property type="entry name" value="ATPase domain of HSP90 chaperone/DNA topoisomerase II/histidine kinase"/>
    <property type="match status" value="1"/>
</dbReference>
<proteinExistence type="predicted"/>
<name>A0AA86MWT2_9BACT</name>
<comment type="subcellular location">
    <subcellularLocation>
        <location evidence="2">Cell membrane</location>
        <topology evidence="2">Multi-pass membrane protein</topology>
    </subcellularLocation>
</comment>
<keyword evidence="4" id="KW-1003">Cell membrane</keyword>
<evidence type="ECO:0000256" key="9">
    <source>
        <dbReference type="ARBA" id="ARBA00022989"/>
    </source>
</evidence>
<evidence type="ECO:0000256" key="8">
    <source>
        <dbReference type="ARBA" id="ARBA00022777"/>
    </source>
</evidence>
<dbReference type="EMBL" id="OX365700">
    <property type="protein sequence ID" value="CAI4030310.1"/>
    <property type="molecule type" value="Genomic_DNA"/>
</dbReference>
<evidence type="ECO:0000313" key="15">
    <source>
        <dbReference type="EMBL" id="CAI4030310.1"/>
    </source>
</evidence>
<dbReference type="Gene3D" id="3.30.565.10">
    <property type="entry name" value="Histidine kinase-like ATPase, C-terminal domain"/>
    <property type="match status" value="1"/>
</dbReference>
<dbReference type="PROSITE" id="PS50885">
    <property type="entry name" value="HAMP"/>
    <property type="match status" value="1"/>
</dbReference>
<feature type="domain" description="HAMP" evidence="14">
    <location>
        <begin position="347"/>
        <end position="399"/>
    </location>
</feature>
<dbReference type="InterPro" id="IPR033479">
    <property type="entry name" value="dCache_1"/>
</dbReference>
<dbReference type="InterPro" id="IPR003661">
    <property type="entry name" value="HisK_dim/P_dom"/>
</dbReference>
<evidence type="ECO:0000259" key="13">
    <source>
        <dbReference type="PROSITE" id="PS50109"/>
    </source>
</evidence>
<dbReference type="SMART" id="SM00388">
    <property type="entry name" value="HisKA"/>
    <property type="match status" value="1"/>
</dbReference>
<organism evidence="15 16">
    <name type="scientific">Nitrospira tepida</name>
    <dbReference type="NCBI Taxonomy" id="2973512"/>
    <lineage>
        <taxon>Bacteria</taxon>
        <taxon>Pseudomonadati</taxon>
        <taxon>Nitrospirota</taxon>
        <taxon>Nitrospiria</taxon>
        <taxon>Nitrospirales</taxon>
        <taxon>Nitrospiraceae</taxon>
        <taxon>Nitrospira</taxon>
    </lineage>
</organism>
<keyword evidence="8 15" id="KW-0418">Kinase</keyword>
<keyword evidence="5" id="KW-0597">Phosphoprotein</keyword>
<reference evidence="15" key="1">
    <citation type="submission" date="2022-10" db="EMBL/GenBank/DDBJ databases">
        <authorList>
            <person name="Koch H."/>
        </authorList>
    </citation>
    <scope>NUCLEOTIDE SEQUENCE</scope>
    <source>
        <strain evidence="15">DNF</strain>
    </source>
</reference>
<dbReference type="Gene3D" id="6.10.340.10">
    <property type="match status" value="1"/>
</dbReference>
<dbReference type="SUPFAM" id="SSF158472">
    <property type="entry name" value="HAMP domain-like"/>
    <property type="match status" value="1"/>
</dbReference>
<evidence type="ECO:0000256" key="12">
    <source>
        <dbReference type="SAM" id="Phobius"/>
    </source>
</evidence>
<dbReference type="PROSITE" id="PS50109">
    <property type="entry name" value="HIS_KIN"/>
    <property type="match status" value="1"/>
</dbReference>
<evidence type="ECO:0000256" key="1">
    <source>
        <dbReference type="ARBA" id="ARBA00000085"/>
    </source>
</evidence>
<dbReference type="SUPFAM" id="SSF47384">
    <property type="entry name" value="Homodimeric domain of signal transducing histidine kinase"/>
    <property type="match status" value="1"/>
</dbReference>
<evidence type="ECO:0000256" key="5">
    <source>
        <dbReference type="ARBA" id="ARBA00022553"/>
    </source>
</evidence>